<keyword evidence="3" id="KW-0804">Transcription</keyword>
<evidence type="ECO:0000256" key="5">
    <source>
        <dbReference type="SAM" id="MobiDB-lite"/>
    </source>
</evidence>
<protein>
    <submittedName>
        <fullName evidence="7">TetR/AcrR family transcriptional regulator</fullName>
    </submittedName>
</protein>
<dbReference type="Gene3D" id="1.10.10.60">
    <property type="entry name" value="Homeodomain-like"/>
    <property type="match status" value="1"/>
</dbReference>
<keyword evidence="1" id="KW-0805">Transcription regulation</keyword>
<evidence type="ECO:0000313" key="8">
    <source>
        <dbReference type="Proteomes" id="UP001589532"/>
    </source>
</evidence>
<keyword evidence="8" id="KW-1185">Reference proteome</keyword>
<dbReference type="PANTHER" id="PTHR30055">
    <property type="entry name" value="HTH-TYPE TRANSCRIPTIONAL REGULATOR RUTR"/>
    <property type="match status" value="1"/>
</dbReference>
<dbReference type="PROSITE" id="PS50977">
    <property type="entry name" value="HTH_TETR_2"/>
    <property type="match status" value="1"/>
</dbReference>
<dbReference type="PRINTS" id="PR00455">
    <property type="entry name" value="HTHTETR"/>
</dbReference>
<dbReference type="SUPFAM" id="SSF46689">
    <property type="entry name" value="Homeodomain-like"/>
    <property type="match status" value="1"/>
</dbReference>
<comment type="caution">
    <text evidence="7">The sequence shown here is derived from an EMBL/GenBank/DDBJ whole genome shotgun (WGS) entry which is preliminary data.</text>
</comment>
<evidence type="ECO:0000256" key="2">
    <source>
        <dbReference type="ARBA" id="ARBA00023125"/>
    </source>
</evidence>
<dbReference type="PANTHER" id="PTHR30055:SF234">
    <property type="entry name" value="HTH-TYPE TRANSCRIPTIONAL REGULATOR BETI"/>
    <property type="match status" value="1"/>
</dbReference>
<evidence type="ECO:0000313" key="7">
    <source>
        <dbReference type="EMBL" id="MFB9625703.1"/>
    </source>
</evidence>
<dbReference type="Proteomes" id="UP001589532">
    <property type="component" value="Unassembled WGS sequence"/>
</dbReference>
<dbReference type="Gene3D" id="1.10.357.10">
    <property type="entry name" value="Tetracycline Repressor, domain 2"/>
    <property type="match status" value="1"/>
</dbReference>
<dbReference type="InterPro" id="IPR041347">
    <property type="entry name" value="MftR_C"/>
</dbReference>
<dbReference type="InterPro" id="IPR050109">
    <property type="entry name" value="HTH-type_TetR-like_transc_reg"/>
</dbReference>
<name>A0ABV5S3M5_9ACTN</name>
<gene>
    <name evidence="7" type="ORF">ACFFSA_21690</name>
</gene>
<evidence type="ECO:0000256" key="4">
    <source>
        <dbReference type="PROSITE-ProRule" id="PRU00335"/>
    </source>
</evidence>
<dbReference type="InterPro" id="IPR009057">
    <property type="entry name" value="Homeodomain-like_sf"/>
</dbReference>
<dbReference type="Pfam" id="PF17754">
    <property type="entry name" value="TetR_C_14"/>
    <property type="match status" value="1"/>
</dbReference>
<feature type="domain" description="HTH tetR-type" evidence="6">
    <location>
        <begin position="25"/>
        <end position="85"/>
    </location>
</feature>
<sequence>MSSPTVDWWTSEAPGTEGLRERKKRLMRQQLTDTATTMFLERGFDSVRVAEIAEACGVSEKTVFNYFPSKEALVLDLPQATMAALRTGLARADRTPTEAVLEILAGELDAFLSWLAAQPDPAQAGARIQSFNAMILSTPSLRAHYRDMTEQLATVASEALAARTGTDVDDPLCQIAATALLGLWRVQFSALRRSVDGEHTPAQVRHAVTTAVRGAARLIEGGLADFGNSPGPRPGRTADGVPLEHAPGGLG</sequence>
<dbReference type="InterPro" id="IPR001647">
    <property type="entry name" value="HTH_TetR"/>
</dbReference>
<evidence type="ECO:0000256" key="3">
    <source>
        <dbReference type="ARBA" id="ARBA00023163"/>
    </source>
</evidence>
<proteinExistence type="predicted"/>
<feature type="DNA-binding region" description="H-T-H motif" evidence="4">
    <location>
        <begin position="48"/>
        <end position="67"/>
    </location>
</feature>
<feature type="region of interest" description="Disordered" evidence="5">
    <location>
        <begin position="223"/>
        <end position="251"/>
    </location>
</feature>
<evidence type="ECO:0000256" key="1">
    <source>
        <dbReference type="ARBA" id="ARBA00023015"/>
    </source>
</evidence>
<organism evidence="7 8">
    <name type="scientific">Nonomuraea helvata</name>
    <dbReference type="NCBI Taxonomy" id="37484"/>
    <lineage>
        <taxon>Bacteria</taxon>
        <taxon>Bacillati</taxon>
        <taxon>Actinomycetota</taxon>
        <taxon>Actinomycetes</taxon>
        <taxon>Streptosporangiales</taxon>
        <taxon>Streptosporangiaceae</taxon>
        <taxon>Nonomuraea</taxon>
    </lineage>
</organism>
<accession>A0ABV5S3M5</accession>
<dbReference type="EMBL" id="JBHMBW010000019">
    <property type="protein sequence ID" value="MFB9625703.1"/>
    <property type="molecule type" value="Genomic_DNA"/>
</dbReference>
<dbReference type="RefSeq" id="WP_344984236.1">
    <property type="nucleotide sequence ID" value="NZ_BAAAXV010000001.1"/>
</dbReference>
<dbReference type="Pfam" id="PF00440">
    <property type="entry name" value="TetR_N"/>
    <property type="match status" value="1"/>
</dbReference>
<reference evidence="7 8" key="1">
    <citation type="submission" date="2024-09" db="EMBL/GenBank/DDBJ databases">
        <authorList>
            <person name="Sun Q."/>
            <person name="Mori K."/>
        </authorList>
    </citation>
    <scope>NUCLEOTIDE SEQUENCE [LARGE SCALE GENOMIC DNA]</scope>
    <source>
        <strain evidence="7 8">JCM 3143</strain>
    </source>
</reference>
<evidence type="ECO:0000259" key="6">
    <source>
        <dbReference type="PROSITE" id="PS50977"/>
    </source>
</evidence>
<keyword evidence="2 4" id="KW-0238">DNA-binding</keyword>